<keyword evidence="3" id="KW-0238">DNA-binding</keyword>
<dbReference type="InterPro" id="IPR024752">
    <property type="entry name" value="Myb/SANT-like_dom"/>
</dbReference>
<evidence type="ECO:0000313" key="3">
    <source>
        <dbReference type="EMBL" id="GLB45524.1"/>
    </source>
</evidence>
<feature type="domain" description="Myb/SANT-like" evidence="2">
    <location>
        <begin position="14"/>
        <end position="112"/>
    </location>
</feature>
<name>A0A9P3Q1U4_LYOSH</name>
<accession>A0A9P3Q1U4</accession>
<reference evidence="3" key="1">
    <citation type="submission" date="2022-07" db="EMBL/GenBank/DDBJ databases">
        <title>The genome of Lyophyllum shimeji provides insight into the initial evolution of ectomycorrhizal fungal genome.</title>
        <authorList>
            <person name="Kobayashi Y."/>
            <person name="Shibata T."/>
            <person name="Hirakawa H."/>
            <person name="Shigenobu S."/>
            <person name="Nishiyama T."/>
            <person name="Yamada A."/>
            <person name="Hasebe M."/>
            <person name="Kawaguchi M."/>
        </authorList>
    </citation>
    <scope>NUCLEOTIDE SEQUENCE</scope>
    <source>
        <strain evidence="3">AT787</strain>
    </source>
</reference>
<protein>
    <submittedName>
        <fullName evidence="3">Myb/SANT-like DNA-binding domain containing protein</fullName>
    </submittedName>
</protein>
<evidence type="ECO:0000313" key="5">
    <source>
        <dbReference type="Proteomes" id="UP001063166"/>
    </source>
</evidence>
<dbReference type="Pfam" id="PF12776">
    <property type="entry name" value="Myb_DNA-bind_3"/>
    <property type="match status" value="1"/>
</dbReference>
<dbReference type="PANTHER" id="PTHR47072:SF4">
    <property type="entry name" value="MYB_SANT-LIKE DOMAIN-CONTAINING PROTEIN"/>
    <property type="match status" value="1"/>
</dbReference>
<evidence type="ECO:0000256" key="1">
    <source>
        <dbReference type="SAM" id="MobiDB-lite"/>
    </source>
</evidence>
<evidence type="ECO:0000313" key="4">
    <source>
        <dbReference type="EMBL" id="GLB45530.1"/>
    </source>
</evidence>
<dbReference type="OrthoDB" id="76215at2759"/>
<feature type="region of interest" description="Disordered" evidence="1">
    <location>
        <begin position="172"/>
        <end position="225"/>
    </location>
</feature>
<feature type="region of interest" description="Disordered" evidence="1">
    <location>
        <begin position="245"/>
        <end position="264"/>
    </location>
</feature>
<feature type="compositionally biased region" description="Basic and acidic residues" evidence="1">
    <location>
        <begin position="172"/>
        <end position="184"/>
    </location>
</feature>
<comment type="caution">
    <text evidence="3">The sequence shown here is derived from an EMBL/GenBank/DDBJ whole genome shotgun (WGS) entry which is preliminary data.</text>
</comment>
<dbReference type="PANTHER" id="PTHR47072">
    <property type="match status" value="1"/>
</dbReference>
<organism evidence="3 5">
    <name type="scientific">Lyophyllum shimeji</name>
    <name type="common">Hon-shimeji</name>
    <name type="synonym">Tricholoma shimeji</name>
    <dbReference type="NCBI Taxonomy" id="47721"/>
    <lineage>
        <taxon>Eukaryota</taxon>
        <taxon>Fungi</taxon>
        <taxon>Dikarya</taxon>
        <taxon>Basidiomycota</taxon>
        <taxon>Agaricomycotina</taxon>
        <taxon>Agaricomycetes</taxon>
        <taxon>Agaricomycetidae</taxon>
        <taxon>Agaricales</taxon>
        <taxon>Tricholomatineae</taxon>
        <taxon>Lyophyllaceae</taxon>
        <taxon>Lyophyllum</taxon>
    </lineage>
</organism>
<dbReference type="EMBL" id="BRPK01000023">
    <property type="protein sequence ID" value="GLB45524.1"/>
    <property type="molecule type" value="Genomic_DNA"/>
</dbReference>
<dbReference type="Proteomes" id="UP001063166">
    <property type="component" value="Unassembled WGS sequence"/>
</dbReference>
<sequence>MPPKRKNPVPKKAKWSSADDATLIATLHDERAKGNQADNSWKASTWTACEKALAGSEVKSGGAHKKASGCRDHWVLLRGQCLEVKILRNLSGWGWDDTRGVIIASDEQWATYTAQHEAAAYWRDRPFPLYEDILTLIEGRTATGDHAIHMPEMYSSSPPPEIAGITGTQEDKLYSDESEGEKASPETQVSAISTPRPVQKLARDASLHSLGGSSTTKKRRGLSGPAAVSDVASALREMATSFAAPETETHTSASAHAMTSTPARRKRAVELLTEDGDLSPRSTGKALRLFRENKGIVDTFQVIPTKELRTIYLEEELEEAAARRL</sequence>
<dbReference type="EMBL" id="BRPK01000023">
    <property type="protein sequence ID" value="GLB45530.1"/>
    <property type="molecule type" value="Genomic_DNA"/>
</dbReference>
<feature type="compositionally biased region" description="Polar residues" evidence="1">
    <location>
        <begin position="250"/>
        <end position="262"/>
    </location>
</feature>
<keyword evidence="5" id="KW-1185">Reference proteome</keyword>
<dbReference type="AlphaFoldDB" id="A0A9P3Q1U4"/>
<gene>
    <name evidence="3" type="ORF">LshimejAT787_2300840</name>
    <name evidence="4" type="ORF">LshimejAT787_2300900</name>
</gene>
<proteinExistence type="predicted"/>
<evidence type="ECO:0000259" key="2">
    <source>
        <dbReference type="Pfam" id="PF12776"/>
    </source>
</evidence>
<dbReference type="GO" id="GO:0003677">
    <property type="term" value="F:DNA binding"/>
    <property type="evidence" value="ECO:0007669"/>
    <property type="project" value="UniProtKB-KW"/>
</dbReference>